<dbReference type="HAMAP" id="MF_01946">
    <property type="entry name" value="CetZ"/>
    <property type="match status" value="1"/>
</dbReference>
<feature type="binding site" evidence="6">
    <location>
        <begin position="113"/>
        <end position="115"/>
    </location>
    <ligand>
        <name>GTP</name>
        <dbReference type="ChEBI" id="CHEBI:37565"/>
    </ligand>
</feature>
<dbReference type="eggNOG" id="arCOG02202">
    <property type="taxonomic scope" value="Archaea"/>
</dbReference>
<dbReference type="CDD" id="cd02202">
    <property type="entry name" value="CetZ_tubulin-like"/>
    <property type="match status" value="1"/>
</dbReference>
<dbReference type="Proteomes" id="UP000017840">
    <property type="component" value="Unassembled WGS sequence"/>
</dbReference>
<feature type="domain" description="Tubulin/FtsZ GTPase" evidence="8">
    <location>
        <begin position="2"/>
        <end position="240"/>
    </location>
</feature>
<dbReference type="PANTHER" id="PTHR30314">
    <property type="entry name" value="CELL DIVISION PROTEIN FTSZ-RELATED"/>
    <property type="match status" value="1"/>
</dbReference>
<feature type="compositionally biased region" description="Basic and acidic residues" evidence="7">
    <location>
        <begin position="403"/>
        <end position="432"/>
    </location>
</feature>
<feature type="compositionally biased region" description="Low complexity" evidence="7">
    <location>
        <begin position="197"/>
        <end position="208"/>
    </location>
</feature>
<evidence type="ECO:0000256" key="3">
    <source>
        <dbReference type="ARBA" id="ARBA00022741"/>
    </source>
</evidence>
<comment type="function">
    <text evidence="6">Involved in cell shape control.</text>
</comment>
<comment type="similarity">
    <text evidence="1 6">Belongs to the CetZ family.</text>
</comment>
<feature type="binding site" evidence="6">
    <location>
        <position position="145"/>
    </location>
    <ligand>
        <name>GTP</name>
        <dbReference type="ChEBI" id="CHEBI:37565"/>
    </ligand>
</feature>
<reference evidence="9 10" key="1">
    <citation type="journal article" date="2013" name="Genome Announc.">
        <title>Draft Genome Sequence of 'Candidatus Halobonum tyrrellensis' Strain G22, Isolated from the Hypersaline Waters of Lake Tyrrell, Australia.</title>
        <authorList>
            <person name="Ugalde J.A."/>
            <person name="Narasingarao P."/>
            <person name="Kuo S."/>
            <person name="Podell S."/>
            <person name="Allen E.E."/>
        </authorList>
    </citation>
    <scope>NUCLEOTIDE SEQUENCE [LARGE SCALE GENOMIC DNA]</scope>
    <source>
        <strain evidence="9 10">G22</strain>
    </source>
</reference>
<dbReference type="InterPro" id="IPR032907">
    <property type="entry name" value="CetZ"/>
</dbReference>
<feature type="binding site" evidence="6">
    <location>
        <position position="221"/>
    </location>
    <ligand>
        <name>GTP</name>
        <dbReference type="ChEBI" id="CHEBI:37565"/>
    </ligand>
</feature>
<sequence>MRLAVVGVGAAGSRVANRLVAFEQRSGRTLSGGNALLVTSKPPAFDAPERVSDERRVTIGDVHDAVDGGGTRGDPDLGADVARAERGELVRAFDLLDLHRVDGVLVLAGLAGGTGGGAGAVVIDRLQSVCDEPVYAVGVLPSASEGGRAALTAARSLRSFVEHADNVIVFDNDAWVSDPPVADRDSAADAGDDDAGTDGADGTDNPGDPVSFDPAAFAEVNEALAERLVALFAAGEFGDGSAPENVMDPSDIARTLDTGGVSTVGYASTDLPPNGGVRSWLRAVRGWLPWSSDDEEPTDAARITHLVRRAAGSALTVSCESSSADRALVSLSGPPRALSRKGFESGRHWLEREADVVDVKAGDDPIDGSTTLSAVVLLSNVTDVPPVEAMQTRALDYLDDAESERGRDDPAADRDSRERDADWGRFETADPR</sequence>
<dbReference type="Pfam" id="PF00091">
    <property type="entry name" value="Tubulin"/>
    <property type="match status" value="1"/>
</dbReference>
<dbReference type="Gene3D" id="3.30.1330.20">
    <property type="entry name" value="Tubulin/FtsZ, C-terminal domain"/>
    <property type="match status" value="1"/>
</dbReference>
<dbReference type="Gene3D" id="3.40.50.1440">
    <property type="entry name" value="Tubulin/FtsZ, GTPase domain"/>
    <property type="match status" value="1"/>
</dbReference>
<evidence type="ECO:0000256" key="6">
    <source>
        <dbReference type="HAMAP-Rule" id="MF_01946"/>
    </source>
</evidence>
<dbReference type="RefSeq" id="WP_023392765.1">
    <property type="nucleotide sequence ID" value="NZ_ASGZ01000002.1"/>
</dbReference>
<evidence type="ECO:0000256" key="5">
    <source>
        <dbReference type="ARBA" id="ARBA00023134"/>
    </source>
</evidence>
<comment type="subcellular location">
    <subcellularLocation>
        <location evidence="6">Cytoplasm</location>
    </subcellularLocation>
</comment>
<feature type="region of interest" description="Disordered" evidence="7">
    <location>
        <begin position="180"/>
        <end position="209"/>
    </location>
</feature>
<dbReference type="SMART" id="SM00864">
    <property type="entry name" value="Tubulin"/>
    <property type="match status" value="1"/>
</dbReference>
<dbReference type="GO" id="GO:0032153">
    <property type="term" value="C:cell division site"/>
    <property type="evidence" value="ECO:0007669"/>
    <property type="project" value="TreeGrafter"/>
</dbReference>
<dbReference type="InterPro" id="IPR048737">
    <property type="entry name" value="CetZ_C"/>
</dbReference>
<dbReference type="Pfam" id="PF21011">
    <property type="entry name" value="CetZ_C"/>
    <property type="match status" value="1"/>
</dbReference>
<organism evidence="9 10">
    <name type="scientific">Candidatus Halobonum tyrrellensis G22</name>
    <dbReference type="NCBI Taxonomy" id="1324957"/>
    <lineage>
        <taxon>Archaea</taxon>
        <taxon>Methanobacteriati</taxon>
        <taxon>Methanobacteriota</taxon>
        <taxon>Stenosarchaea group</taxon>
        <taxon>Halobacteria</taxon>
        <taxon>Halobacteriales</taxon>
        <taxon>Haloferacaceae</taxon>
        <taxon>Candidatus Halobonum</taxon>
    </lineage>
</organism>
<comment type="caution">
    <text evidence="6">Lacks conserved residue(s) required for the propagation of feature annotation.</text>
</comment>
<proteinExistence type="inferred from homology"/>
<feature type="binding site" evidence="6">
    <location>
        <position position="172"/>
    </location>
    <ligand>
        <name>GTP</name>
        <dbReference type="ChEBI" id="CHEBI:37565"/>
    </ligand>
</feature>
<dbReference type="InterPro" id="IPR045061">
    <property type="entry name" value="FtsZ/CetZ"/>
</dbReference>
<evidence type="ECO:0000256" key="7">
    <source>
        <dbReference type="SAM" id="MobiDB-lite"/>
    </source>
</evidence>
<evidence type="ECO:0000313" key="9">
    <source>
        <dbReference type="EMBL" id="ESP90061.1"/>
    </source>
</evidence>
<keyword evidence="10" id="KW-1185">Reference proteome</keyword>
<evidence type="ECO:0000256" key="2">
    <source>
        <dbReference type="ARBA" id="ARBA00022490"/>
    </source>
</evidence>
<comment type="caution">
    <text evidence="9">The sequence shown here is derived from an EMBL/GenBank/DDBJ whole genome shotgun (WGS) entry which is preliminary data.</text>
</comment>
<protein>
    <recommendedName>
        <fullName evidence="6">Tubulin-like protein CetZ</fullName>
    </recommendedName>
</protein>
<dbReference type="AlphaFoldDB" id="V4GY12"/>
<dbReference type="PATRIC" id="fig|1324957.4.peg.172"/>
<evidence type="ECO:0000256" key="1">
    <source>
        <dbReference type="ARBA" id="ARBA00006877"/>
    </source>
</evidence>
<dbReference type="GO" id="GO:0005737">
    <property type="term" value="C:cytoplasm"/>
    <property type="evidence" value="ECO:0007669"/>
    <property type="project" value="UniProtKB-SubCell"/>
</dbReference>
<name>V4GY12_9EURY</name>
<evidence type="ECO:0000313" key="10">
    <source>
        <dbReference type="Proteomes" id="UP000017840"/>
    </source>
</evidence>
<dbReference type="InterPro" id="IPR003008">
    <property type="entry name" value="Tubulin_FtsZ_GTPase"/>
</dbReference>
<dbReference type="GO" id="GO:0005525">
    <property type="term" value="F:GTP binding"/>
    <property type="evidence" value="ECO:0007669"/>
    <property type="project" value="UniProtKB-UniRule"/>
</dbReference>
<gene>
    <name evidence="6" type="primary">cetZ</name>
    <name evidence="9" type="ORF">K933_00822</name>
</gene>
<dbReference type="STRING" id="1324957.K933_00822"/>
<dbReference type="EMBL" id="ASGZ01000002">
    <property type="protein sequence ID" value="ESP90061.1"/>
    <property type="molecule type" value="Genomic_DNA"/>
</dbReference>
<keyword evidence="4 6" id="KW-0133">Cell shape</keyword>
<dbReference type="InterPro" id="IPR037103">
    <property type="entry name" value="Tubulin/FtsZ-like_C"/>
</dbReference>
<feature type="region of interest" description="Disordered" evidence="7">
    <location>
        <begin position="394"/>
        <end position="432"/>
    </location>
</feature>
<dbReference type="InterPro" id="IPR036525">
    <property type="entry name" value="Tubulin/FtsZ_GTPase_sf"/>
</dbReference>
<evidence type="ECO:0000259" key="8">
    <source>
        <dbReference type="SMART" id="SM00864"/>
    </source>
</evidence>
<dbReference type="GO" id="GO:0051301">
    <property type="term" value="P:cell division"/>
    <property type="evidence" value="ECO:0007669"/>
    <property type="project" value="TreeGrafter"/>
</dbReference>
<keyword evidence="2 6" id="KW-0963">Cytoplasm</keyword>
<accession>V4GY12</accession>
<evidence type="ECO:0000256" key="4">
    <source>
        <dbReference type="ARBA" id="ARBA00022960"/>
    </source>
</evidence>
<dbReference type="SUPFAM" id="SSF52490">
    <property type="entry name" value="Tubulin nucleotide-binding domain-like"/>
    <property type="match status" value="1"/>
</dbReference>
<dbReference type="GO" id="GO:0008360">
    <property type="term" value="P:regulation of cell shape"/>
    <property type="evidence" value="ECO:0007669"/>
    <property type="project" value="UniProtKB-UniRule"/>
</dbReference>
<keyword evidence="5 6" id="KW-0342">GTP-binding</keyword>
<keyword evidence="3 6" id="KW-0547">Nucleotide-binding</keyword>
<dbReference type="OrthoDB" id="329751at2157"/>
<dbReference type="PANTHER" id="PTHR30314:SF10">
    <property type="entry name" value="TUBULIN-LIKE PROTEIN CETZ"/>
    <property type="match status" value="1"/>
</dbReference>
<dbReference type="GO" id="GO:0003924">
    <property type="term" value="F:GTPase activity"/>
    <property type="evidence" value="ECO:0007669"/>
    <property type="project" value="InterPro"/>
</dbReference>